<keyword evidence="2" id="KW-1185">Reference proteome</keyword>
<proteinExistence type="predicted"/>
<comment type="caution">
    <text evidence="1">The sequence shown here is derived from an EMBL/GenBank/DDBJ whole genome shotgun (WGS) entry which is preliminary data.</text>
</comment>
<evidence type="ECO:0000313" key="2">
    <source>
        <dbReference type="Proteomes" id="UP000076154"/>
    </source>
</evidence>
<dbReference type="EMBL" id="LUEZ02000004">
    <property type="protein sequence ID" value="RDB30723.1"/>
    <property type="molecule type" value="Genomic_DNA"/>
</dbReference>
<dbReference type="STRING" id="39966.A0A369KG14"/>
<accession>A0A369KG14</accession>
<dbReference type="Gene3D" id="3.80.10.10">
    <property type="entry name" value="Ribonuclease Inhibitor"/>
    <property type="match status" value="1"/>
</dbReference>
<reference evidence="1" key="1">
    <citation type="submission" date="2018-04" db="EMBL/GenBank/DDBJ databases">
        <title>Whole genome sequencing of Hypsizygus marmoreus.</title>
        <authorList>
            <person name="Choi I.-G."/>
            <person name="Min B."/>
            <person name="Kim J.-G."/>
            <person name="Kim S."/>
            <person name="Oh Y.-L."/>
            <person name="Kong W.-S."/>
            <person name="Park H."/>
            <person name="Jeong J."/>
            <person name="Song E.-S."/>
        </authorList>
    </citation>
    <scope>NUCLEOTIDE SEQUENCE [LARGE SCALE GENOMIC DNA]</scope>
    <source>
        <strain evidence="1">51987-8</strain>
    </source>
</reference>
<dbReference type="Proteomes" id="UP000076154">
    <property type="component" value="Unassembled WGS sequence"/>
</dbReference>
<dbReference type="OrthoDB" id="2997904at2759"/>
<dbReference type="InterPro" id="IPR032675">
    <property type="entry name" value="LRR_dom_sf"/>
</dbReference>
<sequence length="502" mass="57730">MDKVMERTPYDVWLNISRFIPRNVLSTLSAVNRSFYHIAASIRFEVVTFYKFDRSTKWLCRNLCDPNIGRGHLVRRVNIEPWLVQPRPKPYHNRAEAIWNSIARLFDHDHSQRRMNQHVKRRIQKDITRVTDTVSGLSNLSEYGLRWNQHRPYHPELYQAFLCPVLSRIKDRLVKLSLDIPPEMLRSLAPIALPRLEHLEVGLCTMKMSRRDVDEVFDCFAVFVNNLYPTLESMSISSRVPSQSLDLTRFFTMLGTFPHLRRFCVSIPFDGTHLSSPCDLVAFLTKHRQTLQHLQLSSSRCSVAESPSSPKCKYWIPNILSSLDTPFSRLSSVQLALRPVKADLTPILHFLAQHASELDCLNLTDRALTYNEVRTILNSIGACQAYSQLKQLRLRIHHLSATFLTLLAQRLPRLAVLELSFVEVRVSAVAHMGYVGLTLAEEFDLFRTDIKENRDHYAQWEVGMFGISQGRSNEMLPALTALLVDCLPAVQNIVELPPPAMF</sequence>
<dbReference type="SUPFAM" id="SSF52047">
    <property type="entry name" value="RNI-like"/>
    <property type="match status" value="1"/>
</dbReference>
<gene>
    <name evidence="1" type="ORF">Hypma_005945</name>
</gene>
<name>A0A369KG14_HYPMA</name>
<dbReference type="InParanoid" id="A0A369KG14"/>
<evidence type="ECO:0000313" key="1">
    <source>
        <dbReference type="EMBL" id="RDB30723.1"/>
    </source>
</evidence>
<dbReference type="AlphaFoldDB" id="A0A369KG14"/>
<organism evidence="1 2">
    <name type="scientific">Hypsizygus marmoreus</name>
    <name type="common">White beech mushroom</name>
    <name type="synonym">Agaricus marmoreus</name>
    <dbReference type="NCBI Taxonomy" id="39966"/>
    <lineage>
        <taxon>Eukaryota</taxon>
        <taxon>Fungi</taxon>
        <taxon>Dikarya</taxon>
        <taxon>Basidiomycota</taxon>
        <taxon>Agaricomycotina</taxon>
        <taxon>Agaricomycetes</taxon>
        <taxon>Agaricomycetidae</taxon>
        <taxon>Agaricales</taxon>
        <taxon>Tricholomatineae</taxon>
        <taxon>Lyophyllaceae</taxon>
        <taxon>Hypsizygus</taxon>
    </lineage>
</organism>
<evidence type="ECO:0008006" key="3">
    <source>
        <dbReference type="Google" id="ProtNLM"/>
    </source>
</evidence>
<protein>
    <recommendedName>
        <fullName evidence="3">F-box domain-containing protein</fullName>
    </recommendedName>
</protein>